<dbReference type="InterPro" id="IPR012156">
    <property type="entry name" value="Cold_shock_CspA"/>
</dbReference>
<keyword evidence="6" id="KW-1185">Reference proteome</keyword>
<dbReference type="RefSeq" id="WP_317795538.1">
    <property type="nucleotide sequence ID" value="NZ_AP028461.1"/>
</dbReference>
<keyword evidence="2" id="KW-0963">Cytoplasm</keyword>
<sequence>MTSGTMKWFSADRGFGLITRDDGGTDVFAHFSAVTGSGSSGIEKDQRVEFDIAHSDREMHAVNIRPLRPCSARPSGAPPQPS</sequence>
<dbReference type="Proteomes" id="UP001597183">
    <property type="component" value="Unassembled WGS sequence"/>
</dbReference>
<protein>
    <submittedName>
        <fullName evidence="5">Cold-shock protein</fullName>
    </submittedName>
</protein>
<dbReference type="InterPro" id="IPR012340">
    <property type="entry name" value="NA-bd_OB-fold"/>
</dbReference>
<dbReference type="PIRSF" id="PIRSF002599">
    <property type="entry name" value="Cold_shock_A"/>
    <property type="match status" value="1"/>
</dbReference>
<dbReference type="EMBL" id="JBHTMK010000061">
    <property type="protein sequence ID" value="MFD1372749.1"/>
    <property type="molecule type" value="Genomic_DNA"/>
</dbReference>
<dbReference type="PROSITE" id="PS51857">
    <property type="entry name" value="CSD_2"/>
    <property type="match status" value="1"/>
</dbReference>
<evidence type="ECO:0000256" key="1">
    <source>
        <dbReference type="ARBA" id="ARBA00004496"/>
    </source>
</evidence>
<dbReference type="PRINTS" id="PR00050">
    <property type="entry name" value="COLDSHOCK"/>
</dbReference>
<dbReference type="Gene3D" id="2.40.50.140">
    <property type="entry name" value="Nucleic acid-binding proteins"/>
    <property type="match status" value="1"/>
</dbReference>
<dbReference type="SMART" id="SM00357">
    <property type="entry name" value="CSP"/>
    <property type="match status" value="1"/>
</dbReference>
<dbReference type="InterPro" id="IPR019844">
    <property type="entry name" value="CSD_CS"/>
</dbReference>
<dbReference type="CDD" id="cd04458">
    <property type="entry name" value="CSP_CDS"/>
    <property type="match status" value="1"/>
</dbReference>
<reference evidence="6" key="1">
    <citation type="journal article" date="2019" name="Int. J. Syst. Evol. Microbiol.">
        <title>The Global Catalogue of Microorganisms (GCM) 10K type strain sequencing project: providing services to taxonomists for standard genome sequencing and annotation.</title>
        <authorList>
            <consortium name="The Broad Institute Genomics Platform"/>
            <consortium name="The Broad Institute Genome Sequencing Center for Infectious Disease"/>
            <person name="Wu L."/>
            <person name="Ma J."/>
        </authorList>
    </citation>
    <scope>NUCLEOTIDE SEQUENCE [LARGE SCALE GENOMIC DNA]</scope>
    <source>
        <strain evidence="6">CCM 7526</strain>
    </source>
</reference>
<dbReference type="InterPro" id="IPR002059">
    <property type="entry name" value="CSP_DNA-bd"/>
</dbReference>
<evidence type="ECO:0000256" key="2">
    <source>
        <dbReference type="ARBA" id="ARBA00022490"/>
    </source>
</evidence>
<gene>
    <name evidence="5" type="ORF">ACFQ5G_46120</name>
</gene>
<dbReference type="InterPro" id="IPR050181">
    <property type="entry name" value="Cold_shock_domain"/>
</dbReference>
<comment type="subcellular location">
    <subcellularLocation>
        <location evidence="1 3">Cytoplasm</location>
    </subcellularLocation>
</comment>
<dbReference type="SUPFAM" id="SSF50249">
    <property type="entry name" value="Nucleic acid-binding proteins"/>
    <property type="match status" value="1"/>
</dbReference>
<dbReference type="InterPro" id="IPR011129">
    <property type="entry name" value="CSD"/>
</dbReference>
<dbReference type="Pfam" id="PF00313">
    <property type="entry name" value="CSD"/>
    <property type="match status" value="1"/>
</dbReference>
<evidence type="ECO:0000313" key="6">
    <source>
        <dbReference type="Proteomes" id="UP001597183"/>
    </source>
</evidence>
<evidence type="ECO:0000259" key="4">
    <source>
        <dbReference type="PROSITE" id="PS51857"/>
    </source>
</evidence>
<accession>A0ABW4AQD6</accession>
<name>A0ABW4AQD6_9ACTN</name>
<evidence type="ECO:0000313" key="5">
    <source>
        <dbReference type="EMBL" id="MFD1372749.1"/>
    </source>
</evidence>
<dbReference type="PANTHER" id="PTHR11544">
    <property type="entry name" value="COLD SHOCK DOMAIN CONTAINING PROTEINS"/>
    <property type="match status" value="1"/>
</dbReference>
<comment type="caution">
    <text evidence="5">The sequence shown here is derived from an EMBL/GenBank/DDBJ whole genome shotgun (WGS) entry which is preliminary data.</text>
</comment>
<proteinExistence type="predicted"/>
<dbReference type="PROSITE" id="PS00352">
    <property type="entry name" value="CSD_1"/>
    <property type="match status" value="1"/>
</dbReference>
<organism evidence="5 6">
    <name type="scientific">Actinoplanes sichuanensis</name>
    <dbReference type="NCBI Taxonomy" id="512349"/>
    <lineage>
        <taxon>Bacteria</taxon>
        <taxon>Bacillati</taxon>
        <taxon>Actinomycetota</taxon>
        <taxon>Actinomycetes</taxon>
        <taxon>Micromonosporales</taxon>
        <taxon>Micromonosporaceae</taxon>
        <taxon>Actinoplanes</taxon>
    </lineage>
</organism>
<feature type="domain" description="CSD" evidence="4">
    <location>
        <begin position="1"/>
        <end position="66"/>
    </location>
</feature>
<evidence type="ECO:0000256" key="3">
    <source>
        <dbReference type="RuleBase" id="RU000408"/>
    </source>
</evidence>